<gene>
    <name evidence="1" type="ordered locus">Amir_7021</name>
</gene>
<organism evidence="1 2">
    <name type="scientific">Actinosynnema mirum (strain ATCC 29888 / DSM 43827 / JCM 3225 / NBRC 14064 / NCIMB 13271 / NRRL B-12336 / IMRU 3971 / 101)</name>
    <dbReference type="NCBI Taxonomy" id="446462"/>
    <lineage>
        <taxon>Bacteria</taxon>
        <taxon>Bacillati</taxon>
        <taxon>Actinomycetota</taxon>
        <taxon>Actinomycetes</taxon>
        <taxon>Pseudonocardiales</taxon>
        <taxon>Pseudonocardiaceae</taxon>
        <taxon>Actinosynnema</taxon>
    </lineage>
</organism>
<proteinExistence type="predicted"/>
<sequence length="38" mass="4545">MRPKNYAAFDYRSMREGTPGWKFFHHSGEPGKREESTR</sequence>
<accession>C6WSE3</accession>
<keyword evidence="2" id="KW-1185">Reference proteome</keyword>
<evidence type="ECO:0000313" key="2">
    <source>
        <dbReference type="Proteomes" id="UP000002213"/>
    </source>
</evidence>
<dbReference type="Proteomes" id="UP000002213">
    <property type="component" value="Chromosome"/>
</dbReference>
<dbReference type="KEGG" id="ami:Amir_7021"/>
<name>C6WSE3_ACTMD</name>
<dbReference type="HOGENOM" id="CLU_3323516_0_0_11"/>
<protein>
    <submittedName>
        <fullName evidence="1">Uncharacterized protein</fullName>
    </submittedName>
</protein>
<dbReference type="EMBL" id="CP001630">
    <property type="protein sequence ID" value="ACU40813.1"/>
    <property type="molecule type" value="Genomic_DNA"/>
</dbReference>
<dbReference type="AlphaFoldDB" id="C6WSE3"/>
<reference evidence="1 2" key="1">
    <citation type="journal article" date="2009" name="Stand. Genomic Sci.">
        <title>Complete genome sequence of Actinosynnema mirum type strain (101).</title>
        <authorList>
            <person name="Land M."/>
            <person name="Lapidus A."/>
            <person name="Mayilraj S."/>
            <person name="Chen F."/>
            <person name="Copeland A."/>
            <person name="Del Rio T.G."/>
            <person name="Nolan M."/>
            <person name="Lucas S."/>
            <person name="Tice H."/>
            <person name="Cheng J.F."/>
            <person name="Chertkov O."/>
            <person name="Bruce D."/>
            <person name="Goodwin L."/>
            <person name="Pitluck S."/>
            <person name="Rohde M."/>
            <person name="Goker M."/>
            <person name="Pati A."/>
            <person name="Ivanova N."/>
            <person name="Mavromatis K."/>
            <person name="Chen A."/>
            <person name="Palaniappan K."/>
            <person name="Hauser L."/>
            <person name="Chang Y.J."/>
            <person name="Jeffries C.C."/>
            <person name="Brettin T."/>
            <person name="Detter J.C."/>
            <person name="Han C."/>
            <person name="Chain P."/>
            <person name="Tindall B.J."/>
            <person name="Bristow J."/>
            <person name="Eisen J.A."/>
            <person name="Markowitz V."/>
            <person name="Hugenholtz P."/>
            <person name="Kyrpides N.C."/>
            <person name="Klenk H.P."/>
        </authorList>
    </citation>
    <scope>NUCLEOTIDE SEQUENCE [LARGE SCALE GENOMIC DNA]</scope>
    <source>
        <strain evidence="2">ATCC 29888 / DSM 43827 / JCM 3225 / NBRC 14064 / NCIMB 13271 / NRRL B-12336 / IMRU 3971 / 101</strain>
    </source>
</reference>
<evidence type="ECO:0000313" key="1">
    <source>
        <dbReference type="EMBL" id="ACU40813.1"/>
    </source>
</evidence>
<dbReference type="STRING" id="446462.Amir_7021"/>